<dbReference type="PANTHER" id="PTHR46880:SF9">
    <property type="entry name" value="ZINC FINGER PROTEIN 862"/>
    <property type="match status" value="1"/>
</dbReference>
<keyword evidence="2" id="KW-1185">Reference proteome</keyword>
<proteinExistence type="predicted"/>
<protein>
    <submittedName>
        <fullName evidence="1">Putative zinc finger protein</fullName>
    </submittedName>
</protein>
<accession>A0A2G8KDA1</accession>
<dbReference type="AlphaFoldDB" id="A0A2G8KDA1"/>
<dbReference type="STRING" id="307972.A0A2G8KDA1"/>
<name>A0A2G8KDA1_STIJA</name>
<evidence type="ECO:0000313" key="1">
    <source>
        <dbReference type="EMBL" id="PIK45971.1"/>
    </source>
</evidence>
<dbReference type="OrthoDB" id="8939799at2759"/>
<sequence length="182" mass="20584">MNKYSPTLPPSTLKERHGVYLGSTYINQTQARTFTKFLADDIRQDTISRLSSVRYISFLTDGSNGRSVKEKDLVYIKNLVDNFPEMSFYGFQDVEDASAYVVLDCINTMFIERGNTEWKTNLIGFGADGAAIRNEGILAKLNHAMPWLMGISCVAHRLELAAKVAFRDSYFATKVRVLFTSR</sequence>
<dbReference type="EMBL" id="MRZV01000673">
    <property type="protein sequence ID" value="PIK45971.1"/>
    <property type="molecule type" value="Genomic_DNA"/>
</dbReference>
<evidence type="ECO:0000313" key="2">
    <source>
        <dbReference type="Proteomes" id="UP000230750"/>
    </source>
</evidence>
<dbReference type="Proteomes" id="UP000230750">
    <property type="component" value="Unassembled WGS sequence"/>
</dbReference>
<dbReference type="PANTHER" id="PTHR46880">
    <property type="entry name" value="RAS-ASSOCIATING DOMAIN-CONTAINING PROTEIN"/>
    <property type="match status" value="1"/>
</dbReference>
<organism evidence="1 2">
    <name type="scientific">Stichopus japonicus</name>
    <name type="common">Sea cucumber</name>
    <dbReference type="NCBI Taxonomy" id="307972"/>
    <lineage>
        <taxon>Eukaryota</taxon>
        <taxon>Metazoa</taxon>
        <taxon>Echinodermata</taxon>
        <taxon>Eleutherozoa</taxon>
        <taxon>Echinozoa</taxon>
        <taxon>Holothuroidea</taxon>
        <taxon>Aspidochirotacea</taxon>
        <taxon>Aspidochirotida</taxon>
        <taxon>Stichopodidae</taxon>
        <taxon>Apostichopus</taxon>
    </lineage>
</organism>
<gene>
    <name evidence="1" type="ORF">BSL78_17179</name>
</gene>
<reference evidence="1 2" key="1">
    <citation type="journal article" date="2017" name="PLoS Biol.">
        <title>The sea cucumber genome provides insights into morphological evolution and visceral regeneration.</title>
        <authorList>
            <person name="Zhang X."/>
            <person name="Sun L."/>
            <person name="Yuan J."/>
            <person name="Sun Y."/>
            <person name="Gao Y."/>
            <person name="Zhang L."/>
            <person name="Li S."/>
            <person name="Dai H."/>
            <person name="Hamel J.F."/>
            <person name="Liu C."/>
            <person name="Yu Y."/>
            <person name="Liu S."/>
            <person name="Lin W."/>
            <person name="Guo K."/>
            <person name="Jin S."/>
            <person name="Xu P."/>
            <person name="Storey K.B."/>
            <person name="Huan P."/>
            <person name="Zhang T."/>
            <person name="Zhou Y."/>
            <person name="Zhang J."/>
            <person name="Lin C."/>
            <person name="Li X."/>
            <person name="Xing L."/>
            <person name="Huo D."/>
            <person name="Sun M."/>
            <person name="Wang L."/>
            <person name="Mercier A."/>
            <person name="Li F."/>
            <person name="Yang H."/>
            <person name="Xiang J."/>
        </authorList>
    </citation>
    <scope>NUCLEOTIDE SEQUENCE [LARGE SCALE GENOMIC DNA]</scope>
    <source>
        <strain evidence="1">Shaxun</strain>
        <tissue evidence="1">Muscle</tissue>
    </source>
</reference>
<comment type="caution">
    <text evidence="1">The sequence shown here is derived from an EMBL/GenBank/DDBJ whole genome shotgun (WGS) entry which is preliminary data.</text>
</comment>